<dbReference type="GO" id="GO:0008171">
    <property type="term" value="F:O-methyltransferase activity"/>
    <property type="evidence" value="ECO:0007669"/>
    <property type="project" value="UniProtKB-UniRule"/>
</dbReference>
<evidence type="ECO:0000256" key="5">
    <source>
        <dbReference type="PROSITE-ProRule" id="PRU00848"/>
    </source>
</evidence>
<feature type="domain" description="Bin3-type SAM" evidence="8">
    <location>
        <begin position="29"/>
        <end position="295"/>
    </location>
</feature>
<dbReference type="InterPro" id="IPR029063">
    <property type="entry name" value="SAM-dependent_MTases_sf"/>
</dbReference>
<feature type="region of interest" description="Disordered" evidence="7">
    <location>
        <begin position="90"/>
        <end position="134"/>
    </location>
</feature>
<keyword evidence="2 6" id="KW-0489">Methyltransferase</keyword>
<dbReference type="InterPro" id="IPR024160">
    <property type="entry name" value="BIN3_SAM-bd_dom"/>
</dbReference>
<reference evidence="9" key="1">
    <citation type="submission" date="2019-10" db="EMBL/GenBank/DDBJ databases">
        <authorList>
            <consortium name="DOE Joint Genome Institute"/>
            <person name="Kuo A."/>
            <person name="Miyauchi S."/>
            <person name="Kiss E."/>
            <person name="Drula E."/>
            <person name="Kohler A."/>
            <person name="Sanchez-Garcia M."/>
            <person name="Andreopoulos B."/>
            <person name="Barry K.W."/>
            <person name="Bonito G."/>
            <person name="Buee M."/>
            <person name="Carver A."/>
            <person name="Chen C."/>
            <person name="Cichocki N."/>
            <person name="Clum A."/>
            <person name="Culley D."/>
            <person name="Crous P.W."/>
            <person name="Fauchery L."/>
            <person name="Girlanda M."/>
            <person name="Hayes R."/>
            <person name="Keri Z."/>
            <person name="LaButti K."/>
            <person name="Lipzen A."/>
            <person name="Lombard V."/>
            <person name="Magnuson J."/>
            <person name="Maillard F."/>
            <person name="Morin E."/>
            <person name="Murat C."/>
            <person name="Nolan M."/>
            <person name="Ohm R."/>
            <person name="Pangilinan J."/>
            <person name="Pereira M."/>
            <person name="Perotto S."/>
            <person name="Peter M."/>
            <person name="Riley R."/>
            <person name="Sitrit Y."/>
            <person name="Stielow B."/>
            <person name="Szollosi G."/>
            <person name="Zifcakova L."/>
            <person name="Stursova M."/>
            <person name="Spatafora J.W."/>
            <person name="Tedersoo L."/>
            <person name="Vaario L.-M."/>
            <person name="Yamada A."/>
            <person name="Yan M."/>
            <person name="Wang P."/>
            <person name="Xu J."/>
            <person name="Bruns T."/>
            <person name="Baldrian P."/>
            <person name="Vilgalys R."/>
            <person name="Henrissat B."/>
            <person name="Grigoriev I.V."/>
            <person name="Hibbett D."/>
            <person name="Nagy L.G."/>
            <person name="Martin F.M."/>
        </authorList>
    </citation>
    <scope>NUCLEOTIDE SEQUENCE</scope>
    <source>
        <strain evidence="9">Prilba</strain>
    </source>
</reference>
<dbReference type="GO" id="GO:0040031">
    <property type="term" value="P:snRNA modification"/>
    <property type="evidence" value="ECO:0007669"/>
    <property type="project" value="TreeGrafter"/>
</dbReference>
<dbReference type="InterPro" id="IPR039772">
    <property type="entry name" value="Bin3-like"/>
</dbReference>
<dbReference type="Proteomes" id="UP000759537">
    <property type="component" value="Unassembled WGS sequence"/>
</dbReference>
<evidence type="ECO:0000256" key="3">
    <source>
        <dbReference type="ARBA" id="ARBA00022679"/>
    </source>
</evidence>
<dbReference type="PANTHER" id="PTHR12315">
    <property type="entry name" value="BICOID-INTERACTING PROTEIN RELATED"/>
    <property type="match status" value="1"/>
</dbReference>
<dbReference type="CDD" id="cd02440">
    <property type="entry name" value="AdoMet_MTases"/>
    <property type="match status" value="1"/>
</dbReference>
<dbReference type="GO" id="GO:0032259">
    <property type="term" value="P:methylation"/>
    <property type="evidence" value="ECO:0007669"/>
    <property type="project" value="UniProtKB-KW"/>
</dbReference>
<dbReference type="EC" id="2.1.1.-" evidence="6"/>
<sequence length="295" mass="32764">MTTVSSATPTHGNYHNYHGYRYHHPGGHDTRLALLPRELLANARVLDVGCNEGWVSCEIAQLWCARRVVGVDIDDALVRMAWRRRRTLWSHQGPTSDRSDLPPSPGAGTSSRRKRKRASHPTTPPPPSSGAADYFPASCQHMFGPLPIPPADTAPALDSGVSENQFPHNISFRRADWVNERIPEDEAGYDVIVAFSVSKWIHLNGGDAGLKRFFDRVRGALVPGGTFVFEAQPRDSYVKARKLHPTLQENAQTLQIQPEGFETILCSLGFKPAQRLGEPGEGRFRRPVDLYVKQG</sequence>
<protein>
    <recommendedName>
        <fullName evidence="6">RNA methyltransferase</fullName>
        <ecNumber evidence="6">2.1.1.-</ecNumber>
    </recommendedName>
</protein>
<dbReference type="PANTHER" id="PTHR12315:SF0">
    <property type="entry name" value="7SK SNRNA METHYLPHOSPHATE CAPPING ENZYME"/>
    <property type="match status" value="1"/>
</dbReference>
<evidence type="ECO:0000256" key="1">
    <source>
        <dbReference type="ARBA" id="ARBA00008361"/>
    </source>
</evidence>
<name>A0A9P5JWG4_9AGAM</name>
<dbReference type="SUPFAM" id="SSF53335">
    <property type="entry name" value="S-adenosyl-L-methionine-dependent methyltransferases"/>
    <property type="match status" value="1"/>
</dbReference>
<evidence type="ECO:0000256" key="4">
    <source>
        <dbReference type="ARBA" id="ARBA00022691"/>
    </source>
</evidence>
<dbReference type="Pfam" id="PF06859">
    <property type="entry name" value="Bin3"/>
    <property type="match status" value="1"/>
</dbReference>
<dbReference type="EMBL" id="WHVB01000037">
    <property type="protein sequence ID" value="KAF8467139.1"/>
    <property type="molecule type" value="Genomic_DNA"/>
</dbReference>
<accession>A0A9P5JWG4</accession>
<keyword evidence="4 5" id="KW-0949">S-adenosyl-L-methionine</keyword>
<organism evidence="9 10">
    <name type="scientific">Russula ochroleuca</name>
    <dbReference type="NCBI Taxonomy" id="152965"/>
    <lineage>
        <taxon>Eukaryota</taxon>
        <taxon>Fungi</taxon>
        <taxon>Dikarya</taxon>
        <taxon>Basidiomycota</taxon>
        <taxon>Agaricomycotina</taxon>
        <taxon>Agaricomycetes</taxon>
        <taxon>Russulales</taxon>
        <taxon>Russulaceae</taxon>
        <taxon>Russula</taxon>
    </lineage>
</organism>
<dbReference type="GO" id="GO:0017069">
    <property type="term" value="F:snRNA binding"/>
    <property type="evidence" value="ECO:0007669"/>
    <property type="project" value="TreeGrafter"/>
</dbReference>
<evidence type="ECO:0000259" key="8">
    <source>
        <dbReference type="PROSITE" id="PS51515"/>
    </source>
</evidence>
<evidence type="ECO:0000256" key="7">
    <source>
        <dbReference type="SAM" id="MobiDB-lite"/>
    </source>
</evidence>
<evidence type="ECO:0000256" key="2">
    <source>
        <dbReference type="ARBA" id="ARBA00022603"/>
    </source>
</evidence>
<evidence type="ECO:0000313" key="9">
    <source>
        <dbReference type="EMBL" id="KAF8467139.1"/>
    </source>
</evidence>
<evidence type="ECO:0000313" key="10">
    <source>
        <dbReference type="Proteomes" id="UP000759537"/>
    </source>
</evidence>
<comment type="caution">
    <text evidence="9">The sequence shown here is derived from an EMBL/GenBank/DDBJ whole genome shotgun (WGS) entry which is preliminary data.</text>
</comment>
<dbReference type="PROSITE" id="PS51515">
    <property type="entry name" value="BIN3_SAM"/>
    <property type="match status" value="1"/>
</dbReference>
<comment type="similarity">
    <text evidence="1 6">Belongs to the methyltransferase superfamily.</text>
</comment>
<dbReference type="InterPro" id="IPR010675">
    <property type="entry name" value="Bin3_C"/>
</dbReference>
<dbReference type="Gene3D" id="3.40.50.150">
    <property type="entry name" value="Vaccinia Virus protein VP39"/>
    <property type="match status" value="1"/>
</dbReference>
<gene>
    <name evidence="9" type="ORF">DFH94DRAFT_779572</name>
</gene>
<reference evidence="9" key="2">
    <citation type="journal article" date="2020" name="Nat. Commun.">
        <title>Large-scale genome sequencing of mycorrhizal fungi provides insights into the early evolution of symbiotic traits.</title>
        <authorList>
            <person name="Miyauchi S."/>
            <person name="Kiss E."/>
            <person name="Kuo A."/>
            <person name="Drula E."/>
            <person name="Kohler A."/>
            <person name="Sanchez-Garcia M."/>
            <person name="Morin E."/>
            <person name="Andreopoulos B."/>
            <person name="Barry K.W."/>
            <person name="Bonito G."/>
            <person name="Buee M."/>
            <person name="Carver A."/>
            <person name="Chen C."/>
            <person name="Cichocki N."/>
            <person name="Clum A."/>
            <person name="Culley D."/>
            <person name="Crous P.W."/>
            <person name="Fauchery L."/>
            <person name="Girlanda M."/>
            <person name="Hayes R.D."/>
            <person name="Keri Z."/>
            <person name="LaButti K."/>
            <person name="Lipzen A."/>
            <person name="Lombard V."/>
            <person name="Magnuson J."/>
            <person name="Maillard F."/>
            <person name="Murat C."/>
            <person name="Nolan M."/>
            <person name="Ohm R.A."/>
            <person name="Pangilinan J."/>
            <person name="Pereira M.F."/>
            <person name="Perotto S."/>
            <person name="Peter M."/>
            <person name="Pfister S."/>
            <person name="Riley R."/>
            <person name="Sitrit Y."/>
            <person name="Stielow J.B."/>
            <person name="Szollosi G."/>
            <person name="Zifcakova L."/>
            <person name="Stursova M."/>
            <person name="Spatafora J.W."/>
            <person name="Tedersoo L."/>
            <person name="Vaario L.M."/>
            <person name="Yamada A."/>
            <person name="Yan M."/>
            <person name="Wang P."/>
            <person name="Xu J."/>
            <person name="Bruns T."/>
            <person name="Baldrian P."/>
            <person name="Vilgalys R."/>
            <person name="Dunand C."/>
            <person name="Henrissat B."/>
            <person name="Grigoriev I.V."/>
            <person name="Hibbett D."/>
            <person name="Nagy L.G."/>
            <person name="Martin F.M."/>
        </authorList>
    </citation>
    <scope>NUCLEOTIDE SEQUENCE</scope>
    <source>
        <strain evidence="9">Prilba</strain>
    </source>
</reference>
<dbReference type="AlphaFoldDB" id="A0A9P5JWG4"/>
<dbReference type="OrthoDB" id="540004at2759"/>
<keyword evidence="3 6" id="KW-0808">Transferase</keyword>
<evidence type="ECO:0000256" key="6">
    <source>
        <dbReference type="RuleBase" id="RU367087"/>
    </source>
</evidence>
<proteinExistence type="inferred from homology"/>
<keyword evidence="10" id="KW-1185">Reference proteome</keyword>
<dbReference type="GO" id="GO:0008173">
    <property type="term" value="F:RNA methyltransferase activity"/>
    <property type="evidence" value="ECO:0007669"/>
    <property type="project" value="UniProtKB-UniRule"/>
</dbReference>